<reference evidence="1 2" key="1">
    <citation type="submission" date="2019-08" db="EMBL/GenBank/DDBJ databases">
        <authorList>
            <person name="Peeters C."/>
        </authorList>
    </citation>
    <scope>NUCLEOTIDE SEQUENCE [LARGE SCALE GENOMIC DNA]</scope>
    <source>
        <strain evidence="1 2">LMG 31108</strain>
    </source>
</reference>
<accession>A0A5E4TNQ7</accession>
<proteinExistence type="predicted"/>
<dbReference type="AlphaFoldDB" id="A0A5E4TNQ7"/>
<evidence type="ECO:0000313" key="1">
    <source>
        <dbReference type="EMBL" id="VVD89211.1"/>
    </source>
</evidence>
<evidence type="ECO:0000313" key="2">
    <source>
        <dbReference type="Proteomes" id="UP000406256"/>
    </source>
</evidence>
<dbReference type="RefSeq" id="WP_281350046.1">
    <property type="nucleotide sequence ID" value="NZ_CABPSB010000004.1"/>
</dbReference>
<dbReference type="EMBL" id="CABPSB010000004">
    <property type="protein sequence ID" value="VVD89211.1"/>
    <property type="molecule type" value="Genomic_DNA"/>
</dbReference>
<name>A0A5E4TNQ7_9BURK</name>
<organism evidence="1 2">
    <name type="scientific">Pandoraea anhela</name>
    <dbReference type="NCBI Taxonomy" id="2508295"/>
    <lineage>
        <taxon>Bacteria</taxon>
        <taxon>Pseudomonadati</taxon>
        <taxon>Pseudomonadota</taxon>
        <taxon>Betaproteobacteria</taxon>
        <taxon>Burkholderiales</taxon>
        <taxon>Burkholderiaceae</taxon>
        <taxon>Pandoraea</taxon>
    </lineage>
</organism>
<keyword evidence="2" id="KW-1185">Reference proteome</keyword>
<protein>
    <submittedName>
        <fullName evidence="1">Uncharacterized protein</fullName>
    </submittedName>
</protein>
<sequence length="40" mass="4890">MWQIAGFLMVSQSWLNWPGWLDWIDWFDLPDGFGLFDWLV</sequence>
<dbReference type="Proteomes" id="UP000406256">
    <property type="component" value="Unassembled WGS sequence"/>
</dbReference>
<gene>
    <name evidence="1" type="ORF">PAN31108_01527</name>
</gene>